<evidence type="ECO:0000313" key="12">
    <source>
        <dbReference type="Proteomes" id="UP000601435"/>
    </source>
</evidence>
<organism evidence="11 12">
    <name type="scientific">Symbiodinium necroappetens</name>
    <dbReference type="NCBI Taxonomy" id="1628268"/>
    <lineage>
        <taxon>Eukaryota</taxon>
        <taxon>Sar</taxon>
        <taxon>Alveolata</taxon>
        <taxon>Dinophyceae</taxon>
        <taxon>Suessiales</taxon>
        <taxon>Symbiodiniaceae</taxon>
        <taxon>Symbiodinium</taxon>
    </lineage>
</organism>
<dbReference type="InterPro" id="IPR017853">
    <property type="entry name" value="GH"/>
</dbReference>
<feature type="transmembrane region" description="Helical" evidence="9">
    <location>
        <begin position="419"/>
        <end position="438"/>
    </location>
</feature>
<gene>
    <name evidence="11" type="primary">ALP1</name>
    <name evidence="11" type="ORF">SNEC2469_LOCUS27274</name>
</gene>
<evidence type="ECO:0000256" key="6">
    <source>
        <dbReference type="ARBA" id="ARBA00022989"/>
    </source>
</evidence>
<evidence type="ECO:0000256" key="1">
    <source>
        <dbReference type="ARBA" id="ARBA00001913"/>
    </source>
</evidence>
<evidence type="ECO:0000256" key="2">
    <source>
        <dbReference type="ARBA" id="ARBA00004141"/>
    </source>
</evidence>
<dbReference type="SMART" id="SM00642">
    <property type="entry name" value="Aamy"/>
    <property type="match status" value="1"/>
</dbReference>
<evidence type="ECO:0000256" key="9">
    <source>
        <dbReference type="SAM" id="Phobius"/>
    </source>
</evidence>
<name>A0A813ACJ9_9DINO</name>
<dbReference type="PANTHER" id="PTHR10357">
    <property type="entry name" value="ALPHA-AMYLASE FAMILY MEMBER"/>
    <property type="match status" value="1"/>
</dbReference>
<feature type="transmembrane region" description="Helical" evidence="9">
    <location>
        <begin position="383"/>
        <end position="399"/>
    </location>
</feature>
<feature type="transmembrane region" description="Helical" evidence="9">
    <location>
        <begin position="236"/>
        <end position="257"/>
    </location>
</feature>
<dbReference type="Pfam" id="PF00520">
    <property type="entry name" value="Ion_trans"/>
    <property type="match status" value="1"/>
</dbReference>
<dbReference type="GO" id="GO:0005975">
    <property type="term" value="P:carbohydrate metabolic process"/>
    <property type="evidence" value="ECO:0007669"/>
    <property type="project" value="InterPro"/>
</dbReference>
<dbReference type="InterPro" id="IPR018490">
    <property type="entry name" value="cNMP-bd_dom_sf"/>
</dbReference>
<dbReference type="GO" id="GO:0046872">
    <property type="term" value="F:metal ion binding"/>
    <property type="evidence" value="ECO:0007669"/>
    <property type="project" value="UniProtKB-KW"/>
</dbReference>
<dbReference type="SUPFAM" id="SSF81324">
    <property type="entry name" value="Voltage-gated potassium channels"/>
    <property type="match status" value="1"/>
</dbReference>
<dbReference type="SUPFAM" id="SSF51445">
    <property type="entry name" value="(Trans)glycosidases"/>
    <property type="match status" value="1"/>
</dbReference>
<dbReference type="GO" id="GO:0005216">
    <property type="term" value="F:monoatomic ion channel activity"/>
    <property type="evidence" value="ECO:0007669"/>
    <property type="project" value="InterPro"/>
</dbReference>
<evidence type="ECO:0000256" key="3">
    <source>
        <dbReference type="ARBA" id="ARBA00022692"/>
    </source>
</evidence>
<reference evidence="11" key="1">
    <citation type="submission" date="2021-02" db="EMBL/GenBank/DDBJ databases">
        <authorList>
            <person name="Dougan E. K."/>
            <person name="Rhodes N."/>
            <person name="Thang M."/>
            <person name="Chan C."/>
        </authorList>
    </citation>
    <scope>NUCLEOTIDE SEQUENCE</scope>
</reference>
<dbReference type="Gene3D" id="1.10.287.70">
    <property type="match status" value="1"/>
</dbReference>
<evidence type="ECO:0000259" key="10">
    <source>
        <dbReference type="SMART" id="SM00642"/>
    </source>
</evidence>
<dbReference type="Proteomes" id="UP000601435">
    <property type="component" value="Unassembled WGS sequence"/>
</dbReference>
<evidence type="ECO:0000256" key="7">
    <source>
        <dbReference type="ARBA" id="ARBA00023136"/>
    </source>
</evidence>
<feature type="transmembrane region" description="Helical" evidence="9">
    <location>
        <begin position="200"/>
        <end position="224"/>
    </location>
</feature>
<feature type="region of interest" description="Disordered" evidence="8">
    <location>
        <begin position="29"/>
        <end position="88"/>
    </location>
</feature>
<feature type="transmembrane region" description="Helical" evidence="9">
    <location>
        <begin position="337"/>
        <end position="362"/>
    </location>
</feature>
<accession>A0A813ACJ9</accession>
<keyword evidence="3 9" id="KW-0812">Transmembrane</keyword>
<dbReference type="GO" id="GO:0016020">
    <property type="term" value="C:membrane"/>
    <property type="evidence" value="ECO:0007669"/>
    <property type="project" value="UniProtKB-SubCell"/>
</dbReference>
<feature type="domain" description="Glycosyl hydrolase family 13 catalytic" evidence="10">
    <location>
        <begin position="789"/>
        <end position="1267"/>
    </location>
</feature>
<keyword evidence="6 9" id="KW-1133">Transmembrane helix</keyword>
<keyword evidence="4" id="KW-0479">Metal-binding</keyword>
<protein>
    <submittedName>
        <fullName evidence="11">ALP1 protein</fullName>
    </submittedName>
</protein>
<keyword evidence="7 9" id="KW-0472">Membrane</keyword>
<dbReference type="OrthoDB" id="4217619at2759"/>
<dbReference type="Pfam" id="PF00128">
    <property type="entry name" value="Alpha-amylase"/>
    <property type="match status" value="2"/>
</dbReference>
<feature type="compositionally biased region" description="Basic and acidic residues" evidence="8">
    <location>
        <begin position="48"/>
        <end position="63"/>
    </location>
</feature>
<dbReference type="PANTHER" id="PTHR10357:SF215">
    <property type="entry name" value="ALPHA-AMYLASE 1"/>
    <property type="match status" value="1"/>
</dbReference>
<keyword evidence="5" id="KW-0732">Signal</keyword>
<comment type="cofactor">
    <cofactor evidence="1">
        <name>Ca(2+)</name>
        <dbReference type="ChEBI" id="CHEBI:29108"/>
    </cofactor>
</comment>
<evidence type="ECO:0000256" key="5">
    <source>
        <dbReference type="ARBA" id="ARBA00022729"/>
    </source>
</evidence>
<evidence type="ECO:0000256" key="8">
    <source>
        <dbReference type="SAM" id="MobiDB-lite"/>
    </source>
</evidence>
<evidence type="ECO:0000313" key="11">
    <source>
        <dbReference type="EMBL" id="CAE7861083.1"/>
    </source>
</evidence>
<dbReference type="InterPro" id="IPR005821">
    <property type="entry name" value="Ion_trans_dom"/>
</dbReference>
<keyword evidence="12" id="KW-1185">Reference proteome</keyword>
<evidence type="ECO:0000256" key="4">
    <source>
        <dbReference type="ARBA" id="ARBA00022723"/>
    </source>
</evidence>
<dbReference type="EMBL" id="CAJNJA010057141">
    <property type="protein sequence ID" value="CAE7861083.1"/>
    <property type="molecule type" value="Genomic_DNA"/>
</dbReference>
<sequence>MGPAYTFWDLHRMLADCYSADVAEQRWQPEHSKSRHYNRQHSAGPDAHGVRFADLPPRRDLSRRSSHSHHSQERTPPVNCHPNPPEEACSTLARLQKGRTKDSLHNLLNLHGFEADSKESEEIDMTNFQLKAHACWQSDVQLKKAGTTTQRSRKSASMSVLSSNASMHISSPVTEGDMESTASSRFILHPSGTFRSCWNVWIGILVLYDLLVIPLLVFTLPPWINNFLGLRSLQLFWIADFVITFFTGYYSRGLLVLDRCKVAQQYARTWMCFDLGLLCVDWFINILDLSAADSPETWSQTVRMLRLLRLLRILRAVKLRRGFLAVQDLLHSQAASLYLSFFFSFFELLILNHWVACAWFGVHWLNSSENWVLASGLDDRDAVFQYLSCLLWAFCQLGVGESPLLPTNKMEMVLNSVVGFRSLVTSATLISSGLIAGLRKLREDEISEFRLLRRYLQQNSIPHALGQKVTQFLQHQYAERQHERSLHMHVPLLSLLSRLMYQELQFERHRVALSKIGVVRELLEGDEVHCLHTLHQMASESLAPILGAAGDSIFLSGHVAKSSFLMMTGRLCYYRDDSSEILDDTRWVAEMCLWAPWVHMGDLEAQDTSELLSLDADGFCATLGHNWETQRAASRYARRFVDAVQMLGCPCCFSDAVEAHGCKDAISSGSPVFDADGKVIAMVAKKFEEHGLAIPAERLRIVIQCLEEPDSLPASARGSVSAKIASIRAQTMIRIFASLLIFCSSAAAGADLCEADQSQLLQRQRARSALKADDVPYTLHDLGGKSVYLVMTDRFSRFGGVSQNDSNPCAGNNWCNGTLKGITSQLEYIRDMGFDCIWVTPVVLNFYGPDGPSGWGYHGYWAQDYYRIDPNFGTKEDLKELVEQTHNMGMCFILDIVLNHCRPVHSERDLSEVNPFNVTSYVHQLNISNLTFDQYTEKMSGWPPPAQALGPGASCELQFFPNGTPDSTNNGTYCNNYPGNVYNAQTYLGDRAHGPPDLKYCGAGNYICRGYNETVNIIGWFYDLADLNQTVPFVRQGLKDWVMYMVTEYAVDGIRLDTTPYMTHEFLQEVQEMLHALDNPIHILGEVTSTNLSFHASYQVQDGKDVLAGLENFPLTYMAMPGYCGWPNGPKSPVAQFDLTYLASEMIRQQRSGLYKDLNLLMNMMDNQDETPIWGQYHIPGGGEVAEIFPRRSEDWEEFAVFGGGGCFGYPVLVRNAWAWLLFAKGMPVVTWGDEQGNSAYRNSLWQFNWNKTSSPYQLLHKMNAIRRSRNVAKASQQIHLLYRSRLVFSRGCGLDQVFVLTNNLVLAEGQRVGYWFRLPRPPRGMMWRDALRDQYFYRAWWRVMTWTTEPLVLVLVPLGPLGATQKSVETQ</sequence>
<comment type="subcellular location">
    <subcellularLocation>
        <location evidence="2">Membrane</location>
        <topology evidence="2">Multi-pass membrane protein</topology>
    </subcellularLocation>
</comment>
<comment type="caution">
    <text evidence="11">The sequence shown here is derived from an EMBL/GenBank/DDBJ whole genome shotgun (WGS) entry which is preliminary data.</text>
</comment>
<dbReference type="SUPFAM" id="SSF51206">
    <property type="entry name" value="cAMP-binding domain-like"/>
    <property type="match status" value="1"/>
</dbReference>
<proteinExistence type="predicted"/>
<dbReference type="Gene3D" id="3.20.20.80">
    <property type="entry name" value="Glycosidases"/>
    <property type="match status" value="2"/>
</dbReference>
<dbReference type="InterPro" id="IPR006047">
    <property type="entry name" value="GH13_cat_dom"/>
</dbReference>